<evidence type="ECO:0000313" key="1">
    <source>
        <dbReference type="EMBL" id="GGG10544.1"/>
    </source>
</evidence>
<dbReference type="RefSeq" id="WP_189031928.1">
    <property type="nucleotide sequence ID" value="NZ_BMKR01000050.1"/>
</dbReference>
<organism evidence="1 2">
    <name type="scientific">Paenibacillus albidus</name>
    <dbReference type="NCBI Taxonomy" id="2041023"/>
    <lineage>
        <taxon>Bacteria</taxon>
        <taxon>Bacillati</taxon>
        <taxon>Bacillota</taxon>
        <taxon>Bacilli</taxon>
        <taxon>Bacillales</taxon>
        <taxon>Paenibacillaceae</taxon>
        <taxon>Paenibacillus</taxon>
    </lineage>
</organism>
<dbReference type="InterPro" id="IPR046155">
    <property type="entry name" value="DUF6157"/>
</dbReference>
<dbReference type="AlphaFoldDB" id="A0A917D4E4"/>
<comment type="caution">
    <text evidence="1">The sequence shown here is derived from an EMBL/GenBank/DDBJ whole genome shotgun (WGS) entry which is preliminary data.</text>
</comment>
<proteinExistence type="predicted"/>
<protein>
    <submittedName>
        <fullName evidence="1">Uncharacterized protein</fullName>
    </submittedName>
</protein>
<gene>
    <name evidence="1" type="ORF">GCM10010912_63680</name>
</gene>
<name>A0A917D4E4_9BACL</name>
<evidence type="ECO:0000313" key="2">
    <source>
        <dbReference type="Proteomes" id="UP000637643"/>
    </source>
</evidence>
<dbReference type="EMBL" id="BMKR01000050">
    <property type="protein sequence ID" value="GGG10544.1"/>
    <property type="molecule type" value="Genomic_DNA"/>
</dbReference>
<accession>A0A917D4E4</accession>
<sequence>MSYTNTFVRVAEDCPAETGTPPMSCRTLPPAHVIAYELLSTHPYQYNHEELLYEVHVRHKQIPLDERVNRRDEIWNELFAKKHPCLRASLLPKKFGWGVHYNENGRIALFAKESPEYGRFVSGETEGVKLLNAMRNKRD</sequence>
<dbReference type="Pfam" id="PF19654">
    <property type="entry name" value="DUF6157"/>
    <property type="match status" value="1"/>
</dbReference>
<reference evidence="1" key="2">
    <citation type="submission" date="2020-09" db="EMBL/GenBank/DDBJ databases">
        <authorList>
            <person name="Sun Q."/>
            <person name="Zhou Y."/>
        </authorList>
    </citation>
    <scope>NUCLEOTIDE SEQUENCE</scope>
    <source>
        <strain evidence="1">CGMCC 1.16134</strain>
    </source>
</reference>
<dbReference type="Proteomes" id="UP000637643">
    <property type="component" value="Unassembled WGS sequence"/>
</dbReference>
<keyword evidence="2" id="KW-1185">Reference proteome</keyword>
<reference evidence="1" key="1">
    <citation type="journal article" date="2014" name="Int. J. Syst. Evol. Microbiol.">
        <title>Complete genome sequence of Corynebacterium casei LMG S-19264T (=DSM 44701T), isolated from a smear-ripened cheese.</title>
        <authorList>
            <consortium name="US DOE Joint Genome Institute (JGI-PGF)"/>
            <person name="Walter F."/>
            <person name="Albersmeier A."/>
            <person name="Kalinowski J."/>
            <person name="Ruckert C."/>
        </authorList>
    </citation>
    <scope>NUCLEOTIDE SEQUENCE</scope>
    <source>
        <strain evidence="1">CGMCC 1.16134</strain>
    </source>
</reference>